<evidence type="ECO:0000256" key="2">
    <source>
        <dbReference type="ARBA" id="ARBA00010072"/>
    </source>
</evidence>
<dbReference type="NCBIfam" id="TIGR01726">
    <property type="entry name" value="HEQRo_perm_3TM"/>
    <property type="match status" value="1"/>
</dbReference>
<proteinExistence type="inferred from homology"/>
<dbReference type="InterPro" id="IPR001638">
    <property type="entry name" value="Solute-binding_3/MltF_N"/>
</dbReference>
<keyword evidence="3 9" id="KW-0813">Transport</keyword>
<keyword evidence="4" id="KW-1003">Cell membrane</keyword>
<sequence>MTWGLAADSLGVVSNHSSHRAHRAVPRAVRLFALALTAALVGVLAVLGLPAPSAQAAPQDSCAPAGLESASAAPVNLAAAEQGGEDRYTTPTTAPVDSIDVGALELLVPGKLSVGTLSDAGPSICVNSKGVFTGFDNELLKAVAEKLGLQIEFNGTEFAGLLSQVANNRFDVGSSSITTTDDRRKTVDFTNGYDFGYFALVAPNSGPVKSFGDLSAATRIAVVQGTVQDDYVVNTLGLDPVKFPDYATAYANLKSGQVDAWVAPSQQAEGAVRDGDGTSIVENTFSVNNFIAWAVGKNKPNLVAALNSGLDAVIADGTYAKLYEDWVPRELPEGWKPGSKAAPEPDLQDIAAVAAANAEKNVPGEATKPKSTLQQLGDTFFNWELYEKSFPELIKVGLVNTLILSVVSGVLGTILGMILAICGISRSRWLRWPARVYTDIFRGLPAVVVILIVGLGIGPVVKGITGNNPYWLGAVALALLAAAYIGEIFRSGIQSVDEGQLEASRAIGFSYRQSMRLVVVPQGVRRVLPALMNQFISLIKDSSLVYFLGLLASQRELFAVGRDLNAQTGNLSPLVAAGIMYLILTIPLTHLVNHIDRRLRTGRPADVQDDPLPVTAVEKG</sequence>
<keyword evidence="7 9" id="KW-1133">Transmembrane helix</keyword>
<dbReference type="Pfam" id="PF00528">
    <property type="entry name" value="BPD_transp_1"/>
    <property type="match status" value="1"/>
</dbReference>
<dbReference type="CDD" id="cd06261">
    <property type="entry name" value="TM_PBP2"/>
    <property type="match status" value="1"/>
</dbReference>
<feature type="transmembrane region" description="Helical" evidence="9">
    <location>
        <begin position="574"/>
        <end position="593"/>
    </location>
</feature>
<dbReference type="PANTHER" id="PTHR30614:SF20">
    <property type="entry name" value="GLUTAMINE TRANSPORT SYSTEM PERMEASE PROTEIN GLNP"/>
    <property type="match status" value="1"/>
</dbReference>
<keyword evidence="5 9" id="KW-0812">Transmembrane</keyword>
<dbReference type="InterPro" id="IPR035906">
    <property type="entry name" value="MetI-like_sf"/>
</dbReference>
<evidence type="ECO:0000313" key="12">
    <source>
        <dbReference type="Proteomes" id="UP000360750"/>
    </source>
</evidence>
<accession>A0ABD7V1A3</accession>
<comment type="subcellular location">
    <subcellularLocation>
        <location evidence="1 9">Cell membrane</location>
        <topology evidence="1 9">Multi-pass membrane protein</topology>
    </subcellularLocation>
</comment>
<dbReference type="GO" id="GO:0005886">
    <property type="term" value="C:plasma membrane"/>
    <property type="evidence" value="ECO:0007669"/>
    <property type="project" value="UniProtKB-SubCell"/>
</dbReference>
<evidence type="ECO:0000256" key="9">
    <source>
        <dbReference type="RuleBase" id="RU363032"/>
    </source>
</evidence>
<dbReference type="CDD" id="cd13530">
    <property type="entry name" value="PBP2_peptides_like"/>
    <property type="match status" value="1"/>
</dbReference>
<dbReference type="InterPro" id="IPR043429">
    <property type="entry name" value="ArtM/GltK/GlnP/TcyL/YhdX-like"/>
</dbReference>
<evidence type="ECO:0000256" key="6">
    <source>
        <dbReference type="ARBA" id="ARBA00022970"/>
    </source>
</evidence>
<keyword evidence="6" id="KW-0029">Amino-acid transport</keyword>
<dbReference type="SUPFAM" id="SSF161098">
    <property type="entry name" value="MetI-like"/>
    <property type="match status" value="1"/>
</dbReference>
<dbReference type="Gene3D" id="1.10.3720.10">
    <property type="entry name" value="MetI-like"/>
    <property type="match status" value="1"/>
</dbReference>
<dbReference type="Pfam" id="PF00497">
    <property type="entry name" value="SBP_bac_3"/>
    <property type="match status" value="1"/>
</dbReference>
<feature type="transmembrane region" description="Helical" evidence="9">
    <location>
        <begin position="402"/>
        <end position="424"/>
    </location>
</feature>
<evidence type="ECO:0000259" key="10">
    <source>
        <dbReference type="PROSITE" id="PS50928"/>
    </source>
</evidence>
<evidence type="ECO:0000256" key="7">
    <source>
        <dbReference type="ARBA" id="ARBA00022989"/>
    </source>
</evidence>
<comment type="similarity">
    <text evidence="2">Belongs to the binding-protein-dependent transport system permease family. HisMQ subfamily.</text>
</comment>
<dbReference type="EMBL" id="CAACYD010000006">
    <property type="protein sequence ID" value="VFA88159.1"/>
    <property type="molecule type" value="Genomic_DNA"/>
</dbReference>
<evidence type="ECO:0000256" key="8">
    <source>
        <dbReference type="ARBA" id="ARBA00023136"/>
    </source>
</evidence>
<comment type="caution">
    <text evidence="11">The sequence shown here is derived from an EMBL/GenBank/DDBJ whole genome shotgun (WGS) entry which is preliminary data.</text>
</comment>
<protein>
    <submittedName>
        <fullName evidence="11">Arginine transport system permease protein ArtQ</fullName>
    </submittedName>
</protein>
<keyword evidence="8 9" id="KW-0472">Membrane</keyword>
<dbReference type="Proteomes" id="UP000360750">
    <property type="component" value="Unassembled WGS sequence"/>
</dbReference>
<feature type="transmembrane region" description="Helical" evidence="9">
    <location>
        <begin position="436"/>
        <end position="458"/>
    </location>
</feature>
<evidence type="ECO:0000256" key="5">
    <source>
        <dbReference type="ARBA" id="ARBA00022692"/>
    </source>
</evidence>
<organism evidence="11 12">
    <name type="scientific">Gordonia paraffinivorans</name>
    <dbReference type="NCBI Taxonomy" id="175628"/>
    <lineage>
        <taxon>Bacteria</taxon>
        <taxon>Bacillati</taxon>
        <taxon>Actinomycetota</taxon>
        <taxon>Actinomycetes</taxon>
        <taxon>Mycobacteriales</taxon>
        <taxon>Gordoniaceae</taxon>
        <taxon>Gordonia</taxon>
    </lineage>
</organism>
<dbReference type="AlphaFoldDB" id="A0ABD7V1A3"/>
<dbReference type="InterPro" id="IPR010065">
    <property type="entry name" value="AA_ABC_transptr_permease_3TM"/>
</dbReference>
<feature type="domain" description="ABC transmembrane type-1" evidence="10">
    <location>
        <begin position="398"/>
        <end position="592"/>
    </location>
</feature>
<evidence type="ECO:0000256" key="4">
    <source>
        <dbReference type="ARBA" id="ARBA00022475"/>
    </source>
</evidence>
<dbReference type="SUPFAM" id="SSF53850">
    <property type="entry name" value="Periplasmic binding protein-like II"/>
    <property type="match status" value="1"/>
</dbReference>
<evidence type="ECO:0000313" key="11">
    <source>
        <dbReference type="EMBL" id="VFA88159.1"/>
    </source>
</evidence>
<evidence type="ECO:0000256" key="1">
    <source>
        <dbReference type="ARBA" id="ARBA00004651"/>
    </source>
</evidence>
<dbReference type="PROSITE" id="PS50928">
    <property type="entry name" value="ABC_TM1"/>
    <property type="match status" value="1"/>
</dbReference>
<dbReference type="InterPro" id="IPR000515">
    <property type="entry name" value="MetI-like"/>
</dbReference>
<dbReference type="SMART" id="SM00062">
    <property type="entry name" value="PBPb"/>
    <property type="match status" value="1"/>
</dbReference>
<dbReference type="Gene3D" id="3.40.190.10">
    <property type="entry name" value="Periplasmic binding protein-like II"/>
    <property type="match status" value="2"/>
</dbReference>
<evidence type="ECO:0000256" key="3">
    <source>
        <dbReference type="ARBA" id="ARBA00022448"/>
    </source>
</evidence>
<name>A0ABD7V1A3_9ACTN</name>
<dbReference type="PANTHER" id="PTHR30614">
    <property type="entry name" value="MEMBRANE COMPONENT OF AMINO ACID ABC TRANSPORTER"/>
    <property type="match status" value="1"/>
</dbReference>
<gene>
    <name evidence="11" type="primary">artQ_2</name>
    <name evidence="11" type="ORF">NCTC8139_01701</name>
</gene>
<reference evidence="11 12" key="1">
    <citation type="submission" date="2019-02" db="EMBL/GenBank/DDBJ databases">
        <authorList>
            <consortium name="Pathogen Informatics"/>
        </authorList>
    </citation>
    <scope>NUCLEOTIDE SEQUENCE [LARGE SCALE GENOMIC DNA]</scope>
    <source>
        <strain evidence="11 12">3012STDY6756503</strain>
    </source>
</reference>
<dbReference type="GO" id="GO:0006865">
    <property type="term" value="P:amino acid transport"/>
    <property type="evidence" value="ECO:0007669"/>
    <property type="project" value="UniProtKB-KW"/>
</dbReference>
<feature type="transmembrane region" description="Helical" evidence="9">
    <location>
        <begin position="470"/>
        <end position="489"/>
    </location>
</feature>